<accession>A0ABW1SDR9</accession>
<dbReference type="SMART" id="SM00855">
    <property type="entry name" value="PGAM"/>
    <property type="match status" value="1"/>
</dbReference>
<proteinExistence type="predicted"/>
<dbReference type="PANTHER" id="PTHR48100:SF1">
    <property type="entry name" value="HISTIDINE PHOSPHATASE FAMILY PROTEIN-RELATED"/>
    <property type="match status" value="1"/>
</dbReference>
<dbReference type="Gene3D" id="3.40.50.1240">
    <property type="entry name" value="Phosphoglycerate mutase-like"/>
    <property type="match status" value="1"/>
</dbReference>
<dbReference type="Pfam" id="PF00300">
    <property type="entry name" value="His_Phos_1"/>
    <property type="match status" value="1"/>
</dbReference>
<dbReference type="PANTHER" id="PTHR48100">
    <property type="entry name" value="BROAD-SPECIFICITY PHOSPHATASE YOR283W-RELATED"/>
    <property type="match status" value="1"/>
</dbReference>
<comment type="caution">
    <text evidence="1">The sequence shown here is derived from an EMBL/GenBank/DDBJ whole genome shotgun (WGS) entry which is preliminary data.</text>
</comment>
<reference evidence="2" key="1">
    <citation type="journal article" date="2019" name="Int. J. Syst. Evol. Microbiol.">
        <title>The Global Catalogue of Microorganisms (GCM) 10K type strain sequencing project: providing services to taxonomists for standard genome sequencing and annotation.</title>
        <authorList>
            <consortium name="The Broad Institute Genomics Platform"/>
            <consortium name="The Broad Institute Genome Sequencing Center for Infectious Disease"/>
            <person name="Wu L."/>
            <person name="Ma J."/>
        </authorList>
    </citation>
    <scope>NUCLEOTIDE SEQUENCE [LARGE SCALE GENOMIC DNA]</scope>
    <source>
        <strain evidence="2">CGMCC-1.15741</strain>
    </source>
</reference>
<keyword evidence="2" id="KW-1185">Reference proteome</keyword>
<sequence>MKLILARHGNTFGPGDTPVWVGAKEDYPLVEKGLQQAHDMAAAIKRMKLKPDAIIAGPLLRTKVGAEIISQDLGFEGGIRIDERLKEIDYGSWGGKSDDEVEALFGAEVIDDWRERTIRPAGADWAPDEQTLRANAEGVLSDVLSEYQSASCVLLITSNGNLRFFHTALYDGDQTAPSPKVKTGHFCLADVDDGVIHPRLWNVAPNDI</sequence>
<dbReference type="RefSeq" id="WP_377381009.1">
    <property type="nucleotide sequence ID" value="NZ_JBHSSW010000066.1"/>
</dbReference>
<dbReference type="SUPFAM" id="SSF53254">
    <property type="entry name" value="Phosphoglycerate mutase-like"/>
    <property type="match status" value="1"/>
</dbReference>
<evidence type="ECO:0000313" key="2">
    <source>
        <dbReference type="Proteomes" id="UP001596303"/>
    </source>
</evidence>
<dbReference type="InterPro" id="IPR013078">
    <property type="entry name" value="His_Pase_superF_clade-1"/>
</dbReference>
<gene>
    <name evidence="1" type="ORF">ACFQDM_16565</name>
</gene>
<evidence type="ECO:0000313" key="1">
    <source>
        <dbReference type="EMBL" id="MFC6199694.1"/>
    </source>
</evidence>
<dbReference type="Proteomes" id="UP001596303">
    <property type="component" value="Unassembled WGS sequence"/>
</dbReference>
<dbReference type="CDD" id="cd07067">
    <property type="entry name" value="HP_PGM_like"/>
    <property type="match status" value="1"/>
</dbReference>
<dbReference type="EMBL" id="JBHSSW010000066">
    <property type="protein sequence ID" value="MFC6199694.1"/>
    <property type="molecule type" value="Genomic_DNA"/>
</dbReference>
<dbReference type="InterPro" id="IPR029033">
    <property type="entry name" value="His_PPase_superfam"/>
</dbReference>
<dbReference type="InterPro" id="IPR050275">
    <property type="entry name" value="PGM_Phosphatase"/>
</dbReference>
<protein>
    <submittedName>
        <fullName evidence="1">Histidine phosphatase family protein</fullName>
    </submittedName>
</protein>
<organism evidence="1 2">
    <name type="scientific">Ponticaulis profundi</name>
    <dbReference type="NCBI Taxonomy" id="2665222"/>
    <lineage>
        <taxon>Bacteria</taxon>
        <taxon>Pseudomonadati</taxon>
        <taxon>Pseudomonadota</taxon>
        <taxon>Alphaproteobacteria</taxon>
        <taxon>Hyphomonadales</taxon>
        <taxon>Hyphomonadaceae</taxon>
        <taxon>Ponticaulis</taxon>
    </lineage>
</organism>
<name>A0ABW1SDR9_9PROT</name>